<gene>
    <name evidence="1" type="ORF">GPECTOR_16g674</name>
</gene>
<evidence type="ECO:0000313" key="2">
    <source>
        <dbReference type="Proteomes" id="UP000075714"/>
    </source>
</evidence>
<evidence type="ECO:0000313" key="1">
    <source>
        <dbReference type="EMBL" id="KXZ50499.1"/>
    </source>
</evidence>
<accession>A0A150GKX3</accession>
<name>A0A150GKX3_GONPE</name>
<proteinExistence type="predicted"/>
<protein>
    <submittedName>
        <fullName evidence="1">Uncharacterized protein</fullName>
    </submittedName>
</protein>
<dbReference type="OrthoDB" id="407355at2759"/>
<dbReference type="EMBL" id="LSYV01000017">
    <property type="protein sequence ID" value="KXZ50499.1"/>
    <property type="molecule type" value="Genomic_DNA"/>
</dbReference>
<organism evidence="1 2">
    <name type="scientific">Gonium pectorale</name>
    <name type="common">Green alga</name>
    <dbReference type="NCBI Taxonomy" id="33097"/>
    <lineage>
        <taxon>Eukaryota</taxon>
        <taxon>Viridiplantae</taxon>
        <taxon>Chlorophyta</taxon>
        <taxon>core chlorophytes</taxon>
        <taxon>Chlorophyceae</taxon>
        <taxon>CS clade</taxon>
        <taxon>Chlamydomonadales</taxon>
        <taxon>Volvocaceae</taxon>
        <taxon>Gonium</taxon>
    </lineage>
</organism>
<sequence length="106" mass="10424">MALPLCGDGACSGGETCRACPADCGVCGPGAGFCGDGVCNSRNNGGRLSLGYGETCSSCAADCGQCTDALFCGDGVCSPARHETAKTCSADCGDANASRRSLRGPR</sequence>
<reference evidence="2" key="1">
    <citation type="journal article" date="2016" name="Nat. Commun.">
        <title>The Gonium pectorale genome demonstrates co-option of cell cycle regulation during the evolution of multicellularity.</title>
        <authorList>
            <person name="Hanschen E.R."/>
            <person name="Marriage T.N."/>
            <person name="Ferris P.J."/>
            <person name="Hamaji T."/>
            <person name="Toyoda A."/>
            <person name="Fujiyama A."/>
            <person name="Neme R."/>
            <person name="Noguchi H."/>
            <person name="Minakuchi Y."/>
            <person name="Suzuki M."/>
            <person name="Kawai-Toyooka H."/>
            <person name="Smith D.R."/>
            <person name="Sparks H."/>
            <person name="Anderson J."/>
            <person name="Bakaric R."/>
            <person name="Luria V."/>
            <person name="Karger A."/>
            <person name="Kirschner M.W."/>
            <person name="Durand P.M."/>
            <person name="Michod R.E."/>
            <person name="Nozaki H."/>
            <person name="Olson B.J."/>
        </authorList>
    </citation>
    <scope>NUCLEOTIDE SEQUENCE [LARGE SCALE GENOMIC DNA]</scope>
    <source>
        <strain evidence="2">NIES-2863</strain>
    </source>
</reference>
<dbReference type="Proteomes" id="UP000075714">
    <property type="component" value="Unassembled WGS sequence"/>
</dbReference>
<keyword evidence="2" id="KW-1185">Reference proteome</keyword>
<dbReference type="AlphaFoldDB" id="A0A150GKX3"/>
<comment type="caution">
    <text evidence="1">The sequence shown here is derived from an EMBL/GenBank/DDBJ whole genome shotgun (WGS) entry which is preliminary data.</text>
</comment>